<keyword evidence="3" id="KW-1185">Reference proteome</keyword>
<organism evidence="2 3">
    <name type="scientific">Glossina pallidipes</name>
    <name type="common">Tsetse fly</name>
    <dbReference type="NCBI Taxonomy" id="7398"/>
    <lineage>
        <taxon>Eukaryota</taxon>
        <taxon>Metazoa</taxon>
        <taxon>Ecdysozoa</taxon>
        <taxon>Arthropoda</taxon>
        <taxon>Hexapoda</taxon>
        <taxon>Insecta</taxon>
        <taxon>Pterygota</taxon>
        <taxon>Neoptera</taxon>
        <taxon>Endopterygota</taxon>
        <taxon>Diptera</taxon>
        <taxon>Brachycera</taxon>
        <taxon>Muscomorpha</taxon>
        <taxon>Hippoboscoidea</taxon>
        <taxon>Glossinidae</taxon>
        <taxon>Glossina</taxon>
    </lineage>
</organism>
<proteinExistence type="predicted"/>
<evidence type="ECO:0000313" key="3">
    <source>
        <dbReference type="Proteomes" id="UP000092445"/>
    </source>
</evidence>
<dbReference type="EnsemblMetazoa" id="GPAI031046-RA">
    <property type="protein sequence ID" value="GPAI031046-PA"/>
    <property type="gene ID" value="GPAI031046"/>
</dbReference>
<keyword evidence="1" id="KW-0472">Membrane</keyword>
<reference evidence="3" key="1">
    <citation type="submission" date="2014-03" db="EMBL/GenBank/DDBJ databases">
        <authorList>
            <person name="Aksoy S."/>
            <person name="Warren W."/>
            <person name="Wilson R.K."/>
        </authorList>
    </citation>
    <scope>NUCLEOTIDE SEQUENCE [LARGE SCALE GENOMIC DNA]</scope>
    <source>
        <strain evidence="3">IAEA</strain>
    </source>
</reference>
<keyword evidence="1" id="KW-0812">Transmembrane</keyword>
<sequence>MLNFILQLKTKKEVHHKTHHIYVCLSYTTSKKDFNFVLERNFSKILHSSRTSTIINSTKCLRNLVTIARCAPLLFLALFGFYHPGNSFSSKNVSLNLLTSVVLLIFSQMFISLMQHLLEQLYDKSLKKMLIIQNND</sequence>
<evidence type="ECO:0000313" key="2">
    <source>
        <dbReference type="EnsemblMetazoa" id="GPAI031046-PA"/>
    </source>
</evidence>
<dbReference type="AlphaFoldDB" id="A0A1B0A0W7"/>
<evidence type="ECO:0000256" key="1">
    <source>
        <dbReference type="SAM" id="Phobius"/>
    </source>
</evidence>
<dbReference type="VEuPathDB" id="VectorBase:GPAI031046"/>
<feature type="transmembrane region" description="Helical" evidence="1">
    <location>
        <begin position="64"/>
        <end position="83"/>
    </location>
</feature>
<name>A0A1B0A0W7_GLOPL</name>
<protein>
    <submittedName>
        <fullName evidence="2">Uncharacterized protein</fullName>
    </submittedName>
</protein>
<reference evidence="2" key="2">
    <citation type="submission" date="2020-05" db="UniProtKB">
        <authorList>
            <consortium name="EnsemblMetazoa"/>
        </authorList>
    </citation>
    <scope>IDENTIFICATION</scope>
    <source>
        <strain evidence="2">IAEA</strain>
    </source>
</reference>
<keyword evidence="1" id="KW-1133">Transmembrane helix</keyword>
<accession>A0A1B0A0W7</accession>
<feature type="transmembrane region" description="Helical" evidence="1">
    <location>
        <begin position="95"/>
        <end position="118"/>
    </location>
</feature>
<dbReference type="Proteomes" id="UP000092445">
    <property type="component" value="Unassembled WGS sequence"/>
</dbReference>